<reference evidence="1" key="1">
    <citation type="submission" date="2014-11" db="EMBL/GenBank/DDBJ databases">
        <authorList>
            <person name="Amaro Gonzalez C."/>
        </authorList>
    </citation>
    <scope>NUCLEOTIDE SEQUENCE</scope>
</reference>
<sequence>MFYISFCSIHKTGSEDKLPSTLTQTEVDT</sequence>
<proteinExistence type="predicted"/>
<reference evidence="1" key="2">
    <citation type="journal article" date="2015" name="Fish Shellfish Immunol.">
        <title>Early steps in the European eel (Anguilla anguilla)-Vibrio vulnificus interaction in the gills: Role of the RtxA13 toxin.</title>
        <authorList>
            <person name="Callol A."/>
            <person name="Pajuelo D."/>
            <person name="Ebbesson L."/>
            <person name="Teles M."/>
            <person name="MacKenzie S."/>
            <person name="Amaro C."/>
        </authorList>
    </citation>
    <scope>NUCLEOTIDE SEQUENCE</scope>
</reference>
<name>A0A0E9Q0K8_ANGAN</name>
<protein>
    <submittedName>
        <fullName evidence="1">Uncharacterized protein</fullName>
    </submittedName>
</protein>
<accession>A0A0E9Q0K8</accession>
<dbReference type="EMBL" id="GBXM01098727">
    <property type="protein sequence ID" value="JAH09850.1"/>
    <property type="molecule type" value="Transcribed_RNA"/>
</dbReference>
<evidence type="ECO:0000313" key="1">
    <source>
        <dbReference type="EMBL" id="JAH09850.1"/>
    </source>
</evidence>
<dbReference type="AlphaFoldDB" id="A0A0E9Q0K8"/>
<organism evidence="1">
    <name type="scientific">Anguilla anguilla</name>
    <name type="common">European freshwater eel</name>
    <name type="synonym">Muraena anguilla</name>
    <dbReference type="NCBI Taxonomy" id="7936"/>
    <lineage>
        <taxon>Eukaryota</taxon>
        <taxon>Metazoa</taxon>
        <taxon>Chordata</taxon>
        <taxon>Craniata</taxon>
        <taxon>Vertebrata</taxon>
        <taxon>Euteleostomi</taxon>
        <taxon>Actinopterygii</taxon>
        <taxon>Neopterygii</taxon>
        <taxon>Teleostei</taxon>
        <taxon>Anguilliformes</taxon>
        <taxon>Anguillidae</taxon>
        <taxon>Anguilla</taxon>
    </lineage>
</organism>